<sequence>MWYRVGDRVIGVLCDGGEIGSIKPRYPGFFMAVDLLRDEPVPIWHLYRHDLESFFYVLVYVCAAWDPILKRFGHLSAWEHRSLATIRNAKADFLKNDHAYNQLFANAHSSLKALTARAPGPGCVAELYVMFTLTHAYGEMIDAFHSVAFHIGLPALEAQIRVVGIIREQVVTYETFMLLLDAFI</sequence>
<keyword evidence="3" id="KW-1185">Reference proteome</keyword>
<accession>S8FGT9</accession>
<feature type="domain" description="Fungal-type protein kinase" evidence="1">
    <location>
        <begin position="30"/>
        <end position="62"/>
    </location>
</feature>
<evidence type="ECO:0000259" key="1">
    <source>
        <dbReference type="Pfam" id="PF17667"/>
    </source>
</evidence>
<dbReference type="InParanoid" id="S8FGT9"/>
<proteinExistence type="predicted"/>
<organism evidence="2 3">
    <name type="scientific">Fomitopsis schrenkii</name>
    <name type="common">Brown rot fungus</name>
    <dbReference type="NCBI Taxonomy" id="2126942"/>
    <lineage>
        <taxon>Eukaryota</taxon>
        <taxon>Fungi</taxon>
        <taxon>Dikarya</taxon>
        <taxon>Basidiomycota</taxon>
        <taxon>Agaricomycotina</taxon>
        <taxon>Agaricomycetes</taxon>
        <taxon>Polyporales</taxon>
        <taxon>Fomitopsis</taxon>
    </lineage>
</organism>
<evidence type="ECO:0000313" key="3">
    <source>
        <dbReference type="Proteomes" id="UP000015241"/>
    </source>
</evidence>
<dbReference type="STRING" id="743788.S8FGT9"/>
<dbReference type="PANTHER" id="PTHR38248:SF2">
    <property type="entry name" value="FUNK1 11"/>
    <property type="match status" value="1"/>
</dbReference>
<name>S8FGT9_FOMSC</name>
<reference evidence="2 3" key="1">
    <citation type="journal article" date="2012" name="Science">
        <title>The Paleozoic origin of enzymatic lignin decomposition reconstructed from 31 fungal genomes.</title>
        <authorList>
            <person name="Floudas D."/>
            <person name="Binder M."/>
            <person name="Riley R."/>
            <person name="Barry K."/>
            <person name="Blanchette R.A."/>
            <person name="Henrissat B."/>
            <person name="Martinez A.T."/>
            <person name="Otillar R."/>
            <person name="Spatafora J.W."/>
            <person name="Yadav J.S."/>
            <person name="Aerts A."/>
            <person name="Benoit I."/>
            <person name="Boyd A."/>
            <person name="Carlson A."/>
            <person name="Copeland A."/>
            <person name="Coutinho P.M."/>
            <person name="de Vries R.P."/>
            <person name="Ferreira P."/>
            <person name="Findley K."/>
            <person name="Foster B."/>
            <person name="Gaskell J."/>
            <person name="Glotzer D."/>
            <person name="Gorecki P."/>
            <person name="Heitman J."/>
            <person name="Hesse C."/>
            <person name="Hori C."/>
            <person name="Igarashi K."/>
            <person name="Jurgens J.A."/>
            <person name="Kallen N."/>
            <person name="Kersten P."/>
            <person name="Kohler A."/>
            <person name="Kuees U."/>
            <person name="Kumar T.K.A."/>
            <person name="Kuo A."/>
            <person name="LaButti K."/>
            <person name="Larrondo L.F."/>
            <person name="Lindquist E."/>
            <person name="Ling A."/>
            <person name="Lombard V."/>
            <person name="Lucas S."/>
            <person name="Lundell T."/>
            <person name="Martin R."/>
            <person name="McLaughlin D.J."/>
            <person name="Morgenstern I."/>
            <person name="Morin E."/>
            <person name="Murat C."/>
            <person name="Nagy L.G."/>
            <person name="Nolan M."/>
            <person name="Ohm R.A."/>
            <person name="Patyshakuliyeva A."/>
            <person name="Rokas A."/>
            <person name="Ruiz-Duenas F.J."/>
            <person name="Sabat G."/>
            <person name="Salamov A."/>
            <person name="Samejima M."/>
            <person name="Schmutz J."/>
            <person name="Slot J.C."/>
            <person name="St John F."/>
            <person name="Stenlid J."/>
            <person name="Sun H."/>
            <person name="Sun S."/>
            <person name="Syed K."/>
            <person name="Tsang A."/>
            <person name="Wiebenga A."/>
            <person name="Young D."/>
            <person name="Pisabarro A."/>
            <person name="Eastwood D.C."/>
            <person name="Martin F."/>
            <person name="Cullen D."/>
            <person name="Grigoriev I.V."/>
            <person name="Hibbett D.S."/>
        </authorList>
    </citation>
    <scope>NUCLEOTIDE SEQUENCE</scope>
    <source>
        <strain evidence="3">FP-58527</strain>
    </source>
</reference>
<dbReference type="EMBL" id="KE504174">
    <property type="protein sequence ID" value="EPS97614.1"/>
    <property type="molecule type" value="Genomic_DNA"/>
</dbReference>
<dbReference type="Pfam" id="PF17667">
    <property type="entry name" value="Pkinase_fungal"/>
    <property type="match status" value="1"/>
</dbReference>
<dbReference type="OrthoDB" id="5584477at2759"/>
<protein>
    <recommendedName>
        <fullName evidence="1">Fungal-type protein kinase domain-containing protein</fullName>
    </recommendedName>
</protein>
<dbReference type="AlphaFoldDB" id="S8FGT9"/>
<dbReference type="InterPro" id="IPR040976">
    <property type="entry name" value="Pkinase_fungal"/>
</dbReference>
<dbReference type="PANTHER" id="PTHR38248">
    <property type="entry name" value="FUNK1 6"/>
    <property type="match status" value="1"/>
</dbReference>
<dbReference type="HOGENOM" id="CLU_080066_0_0_1"/>
<gene>
    <name evidence="2" type="ORF">FOMPIDRAFT_1024927</name>
</gene>
<dbReference type="Proteomes" id="UP000015241">
    <property type="component" value="Unassembled WGS sequence"/>
</dbReference>
<evidence type="ECO:0000313" key="2">
    <source>
        <dbReference type="EMBL" id="EPS97614.1"/>
    </source>
</evidence>